<dbReference type="EMBL" id="JAFLRJ010000383">
    <property type="protein sequence ID" value="MBO0516275.1"/>
    <property type="molecule type" value="Genomic_DNA"/>
</dbReference>
<evidence type="ECO:0000256" key="2">
    <source>
        <dbReference type="PROSITE-ProRule" id="PRU00335"/>
    </source>
</evidence>
<dbReference type="InterPro" id="IPR001647">
    <property type="entry name" value="HTH_TetR"/>
</dbReference>
<dbReference type="InterPro" id="IPR050109">
    <property type="entry name" value="HTH-type_TetR-like_transc_reg"/>
</dbReference>
<dbReference type="PANTHER" id="PTHR30055:SF146">
    <property type="entry name" value="HTH-TYPE TRANSCRIPTIONAL DUAL REGULATOR CECR"/>
    <property type="match status" value="1"/>
</dbReference>
<dbReference type="InterPro" id="IPR009057">
    <property type="entry name" value="Homeodomain-like_sf"/>
</dbReference>
<dbReference type="InterPro" id="IPR036271">
    <property type="entry name" value="Tet_transcr_reg_TetR-rel_C_sf"/>
</dbReference>
<dbReference type="PROSITE" id="PS50977">
    <property type="entry name" value="HTH_TETR_2"/>
    <property type="match status" value="1"/>
</dbReference>
<protein>
    <submittedName>
        <fullName evidence="4">TetR/AcrR family transcriptional regulator</fullName>
    </submittedName>
</protein>
<dbReference type="AlphaFoldDB" id="A0A939JLD0"/>
<feature type="DNA-binding region" description="H-T-H motif" evidence="2">
    <location>
        <begin position="30"/>
        <end position="49"/>
    </location>
</feature>
<evidence type="ECO:0000313" key="4">
    <source>
        <dbReference type="EMBL" id="MBO0516275.1"/>
    </source>
</evidence>
<dbReference type="Proteomes" id="UP000664167">
    <property type="component" value="Unassembled WGS sequence"/>
</dbReference>
<evidence type="ECO:0000256" key="1">
    <source>
        <dbReference type="ARBA" id="ARBA00023125"/>
    </source>
</evidence>
<dbReference type="Gene3D" id="1.10.357.10">
    <property type="entry name" value="Tetracycline Repressor, domain 2"/>
    <property type="match status" value="1"/>
</dbReference>
<feature type="domain" description="HTH tetR-type" evidence="3">
    <location>
        <begin position="7"/>
        <end position="67"/>
    </location>
</feature>
<proteinExistence type="predicted"/>
<dbReference type="GO" id="GO:0003700">
    <property type="term" value="F:DNA-binding transcription factor activity"/>
    <property type="evidence" value="ECO:0007669"/>
    <property type="project" value="TreeGrafter"/>
</dbReference>
<reference evidence="4" key="1">
    <citation type="submission" date="2021-03" db="EMBL/GenBank/DDBJ databases">
        <title>Streptomyces poriferae sp. nov., a novel marine sponge-derived Actinobacteria species with anti-MRSA activity.</title>
        <authorList>
            <person name="Sandoval-Powers M."/>
            <person name="Kralova S."/>
            <person name="Nguyen G.-S."/>
            <person name="Fawwal D."/>
            <person name="Degnes K."/>
            <person name="Klinkenberg G."/>
            <person name="Sletta H."/>
            <person name="Wentzel A."/>
            <person name="Liles M.R."/>
        </authorList>
    </citation>
    <scope>NUCLEOTIDE SEQUENCE</scope>
    <source>
        <strain evidence="4">DSM 41794</strain>
    </source>
</reference>
<dbReference type="GO" id="GO:0000976">
    <property type="term" value="F:transcription cis-regulatory region binding"/>
    <property type="evidence" value="ECO:0007669"/>
    <property type="project" value="TreeGrafter"/>
</dbReference>
<gene>
    <name evidence="4" type="ORF">J0695_31560</name>
</gene>
<dbReference type="InterPro" id="IPR039536">
    <property type="entry name" value="TetR_C_Proteobacteria"/>
</dbReference>
<dbReference type="SUPFAM" id="SSF46689">
    <property type="entry name" value="Homeodomain-like"/>
    <property type="match status" value="1"/>
</dbReference>
<evidence type="ECO:0000259" key="3">
    <source>
        <dbReference type="PROSITE" id="PS50977"/>
    </source>
</evidence>
<name>A0A939JLD0_9ACTN</name>
<dbReference type="Pfam" id="PF00440">
    <property type="entry name" value="TetR_N"/>
    <property type="match status" value="1"/>
</dbReference>
<dbReference type="PANTHER" id="PTHR30055">
    <property type="entry name" value="HTH-TYPE TRANSCRIPTIONAL REGULATOR RUTR"/>
    <property type="match status" value="1"/>
</dbReference>
<sequence length="209" mass="23113">MKRAGLAEKREAIVRGARAVFGRDGYTRASIGSIAKEADVSTRTIYNHFDGGKSELFRVVVTEGAEQIVAAQLDLIDRYLRKVTDLESDLVAFAHGWIEPLEKFPDHFALVRQLNAEVGHLPPELLEAWQEAGPRKTFRVLAERFAGLAAEGLIEADDPERAALHFIHLTGTEVTARSYHGAVPLPRKTVDELIASGVRAYLRGYLPRG</sequence>
<accession>A0A939JLD0</accession>
<dbReference type="SUPFAM" id="SSF48498">
    <property type="entry name" value="Tetracyclin repressor-like, C-terminal domain"/>
    <property type="match status" value="1"/>
</dbReference>
<keyword evidence="1 2" id="KW-0238">DNA-binding</keyword>
<comment type="caution">
    <text evidence="4">The sequence shown here is derived from an EMBL/GenBank/DDBJ whole genome shotgun (WGS) entry which is preliminary data.</text>
</comment>
<evidence type="ECO:0000313" key="5">
    <source>
        <dbReference type="Proteomes" id="UP000664167"/>
    </source>
</evidence>
<dbReference type="Pfam" id="PF14246">
    <property type="entry name" value="TetR_C_7"/>
    <property type="match status" value="1"/>
</dbReference>
<keyword evidence="5" id="KW-1185">Reference proteome</keyword>
<organism evidence="4 5">
    <name type="scientific">Streptomyces beijiangensis</name>
    <dbReference type="NCBI Taxonomy" id="163361"/>
    <lineage>
        <taxon>Bacteria</taxon>
        <taxon>Bacillati</taxon>
        <taxon>Actinomycetota</taxon>
        <taxon>Actinomycetes</taxon>
        <taxon>Kitasatosporales</taxon>
        <taxon>Streptomycetaceae</taxon>
        <taxon>Streptomyces</taxon>
    </lineage>
</organism>